<evidence type="ECO:0000313" key="1">
    <source>
        <dbReference type="EMBL" id="CEJ73833.1"/>
    </source>
</evidence>
<protein>
    <submittedName>
        <fullName evidence="1">Uncharacterized protein</fullName>
    </submittedName>
</protein>
<evidence type="ECO:0000313" key="2">
    <source>
        <dbReference type="Proteomes" id="UP000032811"/>
    </source>
</evidence>
<dbReference type="Proteomes" id="UP000032811">
    <property type="component" value="Chromosome 1"/>
</dbReference>
<sequence>MPNESETIPIFCMKDKDFKFLQHVAKIIIASKTLQKSPKSLKKLILVPTFIKIL</sequence>
<organism evidence="1 2">
    <name type="scientific">Paraclostridium sordellii</name>
    <name type="common">Clostridium sordellii</name>
    <dbReference type="NCBI Taxonomy" id="1505"/>
    <lineage>
        <taxon>Bacteria</taxon>
        <taxon>Bacillati</taxon>
        <taxon>Bacillota</taxon>
        <taxon>Clostridia</taxon>
        <taxon>Peptostreptococcales</taxon>
        <taxon>Peptostreptococcaceae</taxon>
        <taxon>Paraclostridium</taxon>
    </lineage>
</organism>
<reference evidence="1 2" key="1">
    <citation type="submission" date="2014-11" db="EMBL/GenBank/DDBJ databases">
        <authorList>
            <person name="Aslett M.A."/>
            <person name="De Silva N."/>
        </authorList>
    </citation>
    <scope>NUCLEOTIDE SEQUENCE [LARGE SCALE GENOMIC DNA]</scope>
    <source>
        <strain evidence="1 2">ATCC9714</strain>
    </source>
</reference>
<gene>
    <name evidence="1" type="ORF">ATCC9714_17211</name>
</gene>
<name>A0ABM9RPC3_PARSO</name>
<dbReference type="EMBL" id="LN679998">
    <property type="protein sequence ID" value="CEJ73833.1"/>
    <property type="molecule type" value="Genomic_DNA"/>
</dbReference>
<accession>A0ABM9RPC3</accession>
<proteinExistence type="predicted"/>
<keyword evidence="2" id="KW-1185">Reference proteome</keyword>